<feature type="compositionally biased region" description="Polar residues" evidence="1">
    <location>
        <begin position="1"/>
        <end position="20"/>
    </location>
</feature>
<organism evidence="3 4">
    <name type="scientific">Streptomyces blastmyceticus</name>
    <dbReference type="NCBI Taxonomy" id="68180"/>
    <lineage>
        <taxon>Bacteria</taxon>
        <taxon>Bacillati</taxon>
        <taxon>Actinomycetota</taxon>
        <taxon>Actinomycetes</taxon>
        <taxon>Kitasatosporales</taxon>
        <taxon>Streptomycetaceae</taxon>
        <taxon>Streptomyces</taxon>
    </lineage>
</organism>
<proteinExistence type="predicted"/>
<evidence type="ECO:0000256" key="1">
    <source>
        <dbReference type="SAM" id="MobiDB-lite"/>
    </source>
</evidence>
<evidence type="ECO:0000313" key="3">
    <source>
        <dbReference type="EMBL" id="GAA0376875.1"/>
    </source>
</evidence>
<accession>A0ABN0XZ38</accession>
<evidence type="ECO:0000313" key="4">
    <source>
        <dbReference type="Proteomes" id="UP001500063"/>
    </source>
</evidence>
<dbReference type="Proteomes" id="UP001500063">
    <property type="component" value="Unassembled WGS sequence"/>
</dbReference>
<evidence type="ECO:0000259" key="2">
    <source>
        <dbReference type="Pfam" id="PF12671"/>
    </source>
</evidence>
<dbReference type="EMBL" id="BAAABW010000038">
    <property type="protein sequence ID" value="GAA0376875.1"/>
    <property type="molecule type" value="Genomic_DNA"/>
</dbReference>
<comment type="caution">
    <text evidence="3">The sequence shown here is derived from an EMBL/GenBank/DDBJ whole genome shotgun (WGS) entry which is preliminary data.</text>
</comment>
<gene>
    <name evidence="3" type="ORF">GCM10010319_64290</name>
</gene>
<reference evidence="3 4" key="1">
    <citation type="journal article" date="2019" name="Int. J. Syst. Evol. Microbiol.">
        <title>The Global Catalogue of Microorganisms (GCM) 10K type strain sequencing project: providing services to taxonomists for standard genome sequencing and annotation.</title>
        <authorList>
            <consortium name="The Broad Institute Genomics Platform"/>
            <consortium name="The Broad Institute Genome Sequencing Center for Infectious Disease"/>
            <person name="Wu L."/>
            <person name="Ma J."/>
        </authorList>
    </citation>
    <scope>NUCLEOTIDE SEQUENCE [LARGE SCALE GENOMIC DNA]</scope>
    <source>
        <strain evidence="3 4">JCM 4565</strain>
    </source>
</reference>
<feature type="region of interest" description="Disordered" evidence="1">
    <location>
        <begin position="1"/>
        <end position="28"/>
    </location>
</feature>
<keyword evidence="4" id="KW-1185">Reference proteome</keyword>
<dbReference type="Pfam" id="PF12671">
    <property type="entry name" value="Amidase_6"/>
    <property type="match status" value="1"/>
</dbReference>
<dbReference type="InterPro" id="IPR024301">
    <property type="entry name" value="Amidase_6"/>
</dbReference>
<dbReference type="PANTHER" id="PTHR40032">
    <property type="entry name" value="EXPORTED PROTEIN-RELATED"/>
    <property type="match status" value="1"/>
</dbReference>
<protein>
    <recommendedName>
        <fullName evidence="2">Putative amidase domain-containing protein</fullName>
    </recommendedName>
</protein>
<feature type="domain" description="Putative amidase" evidence="2">
    <location>
        <begin position="208"/>
        <end position="359"/>
    </location>
</feature>
<name>A0ABN0XZ38_9ACTN</name>
<dbReference type="RefSeq" id="WP_344123488.1">
    <property type="nucleotide sequence ID" value="NZ_BAAABW010000038.1"/>
</dbReference>
<sequence length="362" mass="39379">MTVTTVLLPSGASASQTKQPKQADGKTVESFGRVADAVLKDRTAALLDTKPARRIAPPLRDGNVSVSSSLARTEDGALSSLRTRKARLASLGEAYTAADTQVSVDRTQVKNGRATVEVTETTTLAYKKIRGDEPTTTGFKAHHELSFSSTSKGKWELTGIRPTDAGPRAVNEPRTAVAATPEVAPNGTPADISWPAPAKPKKFTGTAYNYKAMAAYAEKYWRNYNPDYRQFNDAGGDCTNFISQSLKAGGWKTVPGAYSDYHNWSYGSSGQTDSWVGANEWAWFTLSSKRATNLANVYQLDVGDILQMDFEGDGSKDHSMIVTYRSRIGVPYLTYHSTNTHRKSVASIIASNPDAVYYAYRT</sequence>
<dbReference type="PANTHER" id="PTHR40032:SF1">
    <property type="entry name" value="EXPORTED PROTEIN"/>
    <property type="match status" value="1"/>
</dbReference>